<dbReference type="STRING" id="39966.A0A369J2V4"/>
<evidence type="ECO:0000259" key="2">
    <source>
        <dbReference type="Pfam" id="PF20152"/>
    </source>
</evidence>
<feature type="transmembrane region" description="Helical" evidence="1">
    <location>
        <begin position="17"/>
        <end position="39"/>
    </location>
</feature>
<accession>A0A369J2V4</accession>
<dbReference type="OrthoDB" id="2864380at2759"/>
<gene>
    <name evidence="3" type="ORF">Hypma_003035</name>
</gene>
<protein>
    <recommendedName>
        <fullName evidence="2">DUF6534 domain-containing protein</fullName>
    </recommendedName>
</protein>
<feature type="transmembrane region" description="Helical" evidence="1">
    <location>
        <begin position="51"/>
        <end position="74"/>
    </location>
</feature>
<evidence type="ECO:0000256" key="1">
    <source>
        <dbReference type="SAM" id="Phobius"/>
    </source>
</evidence>
<keyword evidence="1" id="KW-1133">Transmembrane helix</keyword>
<feature type="transmembrane region" description="Helical" evidence="1">
    <location>
        <begin position="86"/>
        <end position="109"/>
    </location>
</feature>
<dbReference type="PANTHER" id="PTHR40465:SF1">
    <property type="entry name" value="DUF6534 DOMAIN-CONTAINING PROTEIN"/>
    <property type="match status" value="1"/>
</dbReference>
<feature type="transmembrane region" description="Helical" evidence="1">
    <location>
        <begin position="231"/>
        <end position="252"/>
    </location>
</feature>
<feature type="transmembrane region" description="Helical" evidence="1">
    <location>
        <begin position="163"/>
        <end position="189"/>
    </location>
</feature>
<dbReference type="InterPro" id="IPR045339">
    <property type="entry name" value="DUF6534"/>
</dbReference>
<sequence>MANLDTRVDISSTIDGMFFGLLVSTLLLGITIAQGWTYFHNNKDRWPTRTFIVLLLVLDTVETCFSIQILHHYLISNFGNVDALRVYTPFVSVEFVISASVFSLVHIFFARRLHIVGGNLWLPGIIIVLTIATLVFGICIVPSPRLTHTFDDFRLPAVEVQLTVFHALTVLTDLLVTVGFIIVFSTASMEFKTTRTLLHRLLVYTATRGILIFLAQIVHLVMFLVDPGNMLFWNSAHLSLSKIYVITTLVSLNSRQYLNKRDDVLETLRFSFMERSNPSSGPQVTGDVEARNPEHHHDVIAPVTVHPIWTYLLSIFFVRRLPIVGAL</sequence>
<keyword evidence="4" id="KW-1185">Reference proteome</keyword>
<keyword evidence="1" id="KW-0812">Transmembrane</keyword>
<proteinExistence type="predicted"/>
<feature type="transmembrane region" description="Helical" evidence="1">
    <location>
        <begin position="121"/>
        <end position="143"/>
    </location>
</feature>
<name>A0A369J2V4_HYPMA</name>
<feature type="domain" description="DUF6534" evidence="2">
    <location>
        <begin position="170"/>
        <end position="257"/>
    </location>
</feature>
<organism evidence="3 4">
    <name type="scientific">Hypsizygus marmoreus</name>
    <name type="common">White beech mushroom</name>
    <name type="synonym">Agaricus marmoreus</name>
    <dbReference type="NCBI Taxonomy" id="39966"/>
    <lineage>
        <taxon>Eukaryota</taxon>
        <taxon>Fungi</taxon>
        <taxon>Dikarya</taxon>
        <taxon>Basidiomycota</taxon>
        <taxon>Agaricomycotina</taxon>
        <taxon>Agaricomycetes</taxon>
        <taxon>Agaricomycetidae</taxon>
        <taxon>Agaricales</taxon>
        <taxon>Tricholomatineae</taxon>
        <taxon>Lyophyllaceae</taxon>
        <taxon>Hypsizygus</taxon>
    </lineage>
</organism>
<reference evidence="3" key="1">
    <citation type="submission" date="2018-04" db="EMBL/GenBank/DDBJ databases">
        <title>Whole genome sequencing of Hypsizygus marmoreus.</title>
        <authorList>
            <person name="Choi I.-G."/>
            <person name="Min B."/>
            <person name="Kim J.-G."/>
            <person name="Kim S."/>
            <person name="Oh Y.-L."/>
            <person name="Kong W.-S."/>
            <person name="Park H."/>
            <person name="Jeong J."/>
            <person name="Song E.-S."/>
        </authorList>
    </citation>
    <scope>NUCLEOTIDE SEQUENCE [LARGE SCALE GENOMIC DNA]</scope>
    <source>
        <strain evidence="3">51987-8</strain>
    </source>
</reference>
<dbReference type="InParanoid" id="A0A369J2V4"/>
<keyword evidence="1" id="KW-0472">Membrane</keyword>
<evidence type="ECO:0000313" key="3">
    <source>
        <dbReference type="EMBL" id="RDB16318.1"/>
    </source>
</evidence>
<feature type="transmembrane region" description="Helical" evidence="1">
    <location>
        <begin position="201"/>
        <end position="225"/>
    </location>
</feature>
<dbReference type="PANTHER" id="PTHR40465">
    <property type="entry name" value="CHROMOSOME 1, WHOLE GENOME SHOTGUN SEQUENCE"/>
    <property type="match status" value="1"/>
</dbReference>
<dbReference type="AlphaFoldDB" id="A0A369J2V4"/>
<dbReference type="Pfam" id="PF20152">
    <property type="entry name" value="DUF6534"/>
    <property type="match status" value="1"/>
</dbReference>
<dbReference type="Proteomes" id="UP000076154">
    <property type="component" value="Unassembled WGS sequence"/>
</dbReference>
<dbReference type="EMBL" id="LUEZ02000126">
    <property type="protein sequence ID" value="RDB16318.1"/>
    <property type="molecule type" value="Genomic_DNA"/>
</dbReference>
<comment type="caution">
    <text evidence="3">The sequence shown here is derived from an EMBL/GenBank/DDBJ whole genome shotgun (WGS) entry which is preliminary data.</text>
</comment>
<evidence type="ECO:0000313" key="4">
    <source>
        <dbReference type="Proteomes" id="UP000076154"/>
    </source>
</evidence>